<evidence type="ECO:0000313" key="3">
    <source>
        <dbReference type="Proteomes" id="UP000190648"/>
    </source>
</evidence>
<evidence type="ECO:0000313" key="2">
    <source>
        <dbReference type="EMBL" id="OPJ58790.1"/>
    </source>
</evidence>
<comment type="caution">
    <text evidence="2">The sequence shown here is derived from an EMBL/GenBank/DDBJ whole genome shotgun (WGS) entry which is preliminary data.</text>
</comment>
<proteinExistence type="predicted"/>
<evidence type="ECO:0000256" key="1">
    <source>
        <dbReference type="SAM" id="MobiDB-lite"/>
    </source>
</evidence>
<gene>
    <name evidence="2" type="ORF">AV530_000542</name>
</gene>
<sequence length="76" mass="7919">MVQNAWMCPSVGPPEGQNATGIPATKSCPEVGVTGFPQASAYLLDKSPGEETSDTDTQVSFEGKMPLQNSKSKGCV</sequence>
<name>A0A1V4IG13_PATFA</name>
<dbReference type="EMBL" id="LSYS01009753">
    <property type="protein sequence ID" value="OPJ58790.1"/>
    <property type="molecule type" value="Genomic_DNA"/>
</dbReference>
<organism evidence="2 3">
    <name type="scientific">Patagioenas fasciata monilis</name>
    <dbReference type="NCBI Taxonomy" id="372326"/>
    <lineage>
        <taxon>Eukaryota</taxon>
        <taxon>Metazoa</taxon>
        <taxon>Chordata</taxon>
        <taxon>Craniata</taxon>
        <taxon>Vertebrata</taxon>
        <taxon>Euteleostomi</taxon>
        <taxon>Archelosauria</taxon>
        <taxon>Archosauria</taxon>
        <taxon>Dinosauria</taxon>
        <taxon>Saurischia</taxon>
        <taxon>Theropoda</taxon>
        <taxon>Coelurosauria</taxon>
        <taxon>Aves</taxon>
        <taxon>Neognathae</taxon>
        <taxon>Neoaves</taxon>
        <taxon>Columbimorphae</taxon>
        <taxon>Columbiformes</taxon>
        <taxon>Columbidae</taxon>
        <taxon>Patagioenas</taxon>
    </lineage>
</organism>
<feature type="region of interest" description="Disordered" evidence="1">
    <location>
        <begin position="43"/>
        <end position="76"/>
    </location>
</feature>
<keyword evidence="3" id="KW-1185">Reference proteome</keyword>
<dbReference type="AlphaFoldDB" id="A0A1V4IG13"/>
<feature type="region of interest" description="Disordered" evidence="1">
    <location>
        <begin position="1"/>
        <end position="23"/>
    </location>
</feature>
<dbReference type="Proteomes" id="UP000190648">
    <property type="component" value="Unassembled WGS sequence"/>
</dbReference>
<reference evidence="2 3" key="1">
    <citation type="submission" date="2016-02" db="EMBL/GenBank/DDBJ databases">
        <title>Band-tailed pigeon sequencing and assembly.</title>
        <authorList>
            <person name="Soares A.E."/>
            <person name="Novak B.J."/>
            <person name="Rice E.S."/>
            <person name="O'Connell B."/>
            <person name="Chang D."/>
            <person name="Weber S."/>
            <person name="Shapiro B."/>
        </authorList>
    </citation>
    <scope>NUCLEOTIDE SEQUENCE [LARGE SCALE GENOMIC DNA]</scope>
    <source>
        <strain evidence="2">BTP2013</strain>
        <tissue evidence="2">Blood</tissue>
    </source>
</reference>
<feature type="compositionally biased region" description="Polar residues" evidence="1">
    <location>
        <begin position="67"/>
        <end position="76"/>
    </location>
</feature>
<accession>A0A1V4IG13</accession>
<protein>
    <submittedName>
        <fullName evidence="2">Uncharacterized protein</fullName>
    </submittedName>
</protein>